<evidence type="ECO:0000313" key="3">
    <source>
        <dbReference type="Proteomes" id="UP000806528"/>
    </source>
</evidence>
<keyword evidence="1" id="KW-0812">Transmembrane</keyword>
<reference evidence="2 3" key="1">
    <citation type="submission" date="2020-09" db="EMBL/GenBank/DDBJ databases">
        <title>Diversity and distribution of actinomycetes associated with coral in the coast of Hainan.</title>
        <authorList>
            <person name="Li F."/>
        </authorList>
    </citation>
    <scope>NUCLEOTIDE SEQUENCE [LARGE SCALE GENOMIC DNA]</scope>
    <source>
        <strain evidence="2 3">HNM0947</strain>
    </source>
</reference>
<protein>
    <submittedName>
        <fullName evidence="2">Uncharacterized protein</fullName>
    </submittedName>
</protein>
<proteinExistence type="predicted"/>
<keyword evidence="1" id="KW-0472">Membrane</keyword>
<dbReference type="RefSeq" id="WP_193123328.1">
    <property type="nucleotide sequence ID" value="NZ_JADBGI010000017.1"/>
</dbReference>
<dbReference type="EMBL" id="JADBGI010000017">
    <property type="protein sequence ID" value="MBE3000719.1"/>
    <property type="molecule type" value="Genomic_DNA"/>
</dbReference>
<organism evidence="2 3">
    <name type="scientific">Nocardiopsis coralli</name>
    <dbReference type="NCBI Taxonomy" id="2772213"/>
    <lineage>
        <taxon>Bacteria</taxon>
        <taxon>Bacillati</taxon>
        <taxon>Actinomycetota</taxon>
        <taxon>Actinomycetes</taxon>
        <taxon>Streptosporangiales</taxon>
        <taxon>Nocardiopsidaceae</taxon>
        <taxon>Nocardiopsis</taxon>
    </lineage>
</organism>
<gene>
    <name evidence="2" type="ORF">IDM40_18750</name>
</gene>
<feature type="transmembrane region" description="Helical" evidence="1">
    <location>
        <begin position="570"/>
        <end position="591"/>
    </location>
</feature>
<evidence type="ECO:0000313" key="2">
    <source>
        <dbReference type="EMBL" id="MBE3000719.1"/>
    </source>
</evidence>
<dbReference type="Proteomes" id="UP000806528">
    <property type="component" value="Unassembled WGS sequence"/>
</dbReference>
<sequence>MINRVLFFSHVALLLFSVLLAGFTLAGAEPRMMTTQHSETVWITVDEGSAQQSEVVETVQEVAEEHDSAIGYAARDVHRPDALTHMYLAVGDADSPYAEWLDQGYPSFGRLMELRVHPIEDFSRATSARGDYLVFGDPAAGPALVDALSQHGLKEEQGVSAAQLWEFAVDGPVARVGLVGLLVIAAGTAAGVLTASTAYAVCRLQGRSYWSILGRDLKALARVWAMAVPAVAAVTLAVLGVYNGWNQIALFTRTALVFTALFSAAALAVHSTVLAVVHLTPLIPALKGRLPVRSTVVGTYLVRIPALVLVLAVLGAFVAASQRAAEQQAAMPAFAETEETSRLGLSRALSAQEAGEGVDRPLGQWLRSADARGELVLAAQASSFDTAQDPAAEEGFDAVIVNDRYLEEHDLFTADGQRVESADQDQDHDQVRILVPPSQSERVDDLHANGPGGWFDIYEEDPGSVEFSAEALAAGQEVFTYGSFADMIPRPLVRDPVVIALPSEQVLSESSYVTFMTQNAVAFPDPAVADRLREDPQMAEYISMVQPVRDLAAAEYGETVADIRIEGLNLGAAAVVLLLTSVATCLVVVRVRAQTIFARHISGWCFLAVHRRFLIAEVLVLSAFVGWSFLRARSDLATSYGGLDPVQAAQASLAPALAGCIALGALALTVLTLAVLHRRVIRDGASQA</sequence>
<name>A0ABR9PA50_9ACTN</name>
<feature type="transmembrane region" description="Helical" evidence="1">
    <location>
        <begin position="178"/>
        <end position="202"/>
    </location>
</feature>
<feature type="transmembrane region" description="Helical" evidence="1">
    <location>
        <begin position="300"/>
        <end position="320"/>
    </location>
</feature>
<evidence type="ECO:0000256" key="1">
    <source>
        <dbReference type="SAM" id="Phobius"/>
    </source>
</evidence>
<keyword evidence="1" id="KW-1133">Transmembrane helix</keyword>
<comment type="caution">
    <text evidence="2">The sequence shown here is derived from an EMBL/GenBank/DDBJ whole genome shotgun (WGS) entry which is preliminary data.</text>
</comment>
<feature type="transmembrane region" description="Helical" evidence="1">
    <location>
        <begin position="223"/>
        <end position="242"/>
    </location>
</feature>
<feature type="transmembrane region" description="Helical" evidence="1">
    <location>
        <begin position="612"/>
        <end position="630"/>
    </location>
</feature>
<keyword evidence="3" id="KW-1185">Reference proteome</keyword>
<feature type="transmembrane region" description="Helical" evidence="1">
    <location>
        <begin position="650"/>
        <end position="676"/>
    </location>
</feature>
<accession>A0ABR9PA50</accession>
<feature type="transmembrane region" description="Helical" evidence="1">
    <location>
        <begin position="254"/>
        <end position="279"/>
    </location>
</feature>